<reference evidence="1" key="1">
    <citation type="submission" date="2020-05" db="EMBL/GenBank/DDBJ databases">
        <authorList>
            <person name="Chiriac C."/>
            <person name="Salcher M."/>
            <person name="Ghai R."/>
            <person name="Kavagutti S V."/>
        </authorList>
    </citation>
    <scope>NUCLEOTIDE SEQUENCE</scope>
</reference>
<name>A0A6J6P8G4_9ZZZZ</name>
<sequence length="199" mass="21523">MNRVRLSGIATLALAALAVVFAATGYARPNASEPGASKRCTVSVYPGLQPKHVTSVSVKPNYNSDPPTSGTHFASPAKWNIYTQEIPQIALVHNLEHGGVVIQYGDKVPATTISRLALWYFAHSNAIVVAPYNKLGSSIVLTAWNEPEYTSTPPKDVGGHGYLARCSDFDEAAFNAFIKAHRYKSGERFPKAYLARSTS</sequence>
<protein>
    <submittedName>
        <fullName evidence="1">Unannotated protein</fullName>
    </submittedName>
</protein>
<gene>
    <name evidence="1" type="ORF">UFOPK2399_00967</name>
</gene>
<accession>A0A6J6P8G4</accession>
<dbReference type="Pfam" id="PF11303">
    <property type="entry name" value="DUF3105"/>
    <property type="match status" value="1"/>
</dbReference>
<proteinExistence type="predicted"/>
<dbReference type="AlphaFoldDB" id="A0A6J6P8G4"/>
<organism evidence="1">
    <name type="scientific">freshwater metagenome</name>
    <dbReference type="NCBI Taxonomy" id="449393"/>
    <lineage>
        <taxon>unclassified sequences</taxon>
        <taxon>metagenomes</taxon>
        <taxon>ecological metagenomes</taxon>
    </lineage>
</organism>
<dbReference type="EMBL" id="CAEZXP010000002">
    <property type="protein sequence ID" value="CAB4695077.1"/>
    <property type="molecule type" value="Genomic_DNA"/>
</dbReference>
<dbReference type="InterPro" id="IPR021454">
    <property type="entry name" value="DUF3105"/>
</dbReference>
<evidence type="ECO:0000313" key="1">
    <source>
        <dbReference type="EMBL" id="CAB4695077.1"/>
    </source>
</evidence>